<reference evidence="3" key="1">
    <citation type="journal article" date="2023" name="Mol. Phylogenet. Evol.">
        <title>Genome-scale phylogeny and comparative genomics of the fungal order Sordariales.</title>
        <authorList>
            <person name="Hensen N."/>
            <person name="Bonometti L."/>
            <person name="Westerberg I."/>
            <person name="Brannstrom I.O."/>
            <person name="Guillou S."/>
            <person name="Cros-Aarteil S."/>
            <person name="Calhoun S."/>
            <person name="Haridas S."/>
            <person name="Kuo A."/>
            <person name="Mondo S."/>
            <person name="Pangilinan J."/>
            <person name="Riley R."/>
            <person name="LaButti K."/>
            <person name="Andreopoulos B."/>
            <person name="Lipzen A."/>
            <person name="Chen C."/>
            <person name="Yan M."/>
            <person name="Daum C."/>
            <person name="Ng V."/>
            <person name="Clum A."/>
            <person name="Steindorff A."/>
            <person name="Ohm R.A."/>
            <person name="Martin F."/>
            <person name="Silar P."/>
            <person name="Natvig D.O."/>
            <person name="Lalanne C."/>
            <person name="Gautier V."/>
            <person name="Ament-Velasquez S.L."/>
            <person name="Kruys A."/>
            <person name="Hutchinson M.I."/>
            <person name="Powell A.J."/>
            <person name="Barry K."/>
            <person name="Miller A.N."/>
            <person name="Grigoriev I.V."/>
            <person name="Debuchy R."/>
            <person name="Gladieux P."/>
            <person name="Hiltunen Thoren M."/>
            <person name="Johannesson H."/>
        </authorList>
    </citation>
    <scope>NUCLEOTIDE SEQUENCE</scope>
    <source>
        <strain evidence="3">CBS 757.83</strain>
    </source>
</reference>
<feature type="region of interest" description="Disordered" evidence="2">
    <location>
        <begin position="652"/>
        <end position="710"/>
    </location>
</feature>
<feature type="compositionally biased region" description="Low complexity" evidence="2">
    <location>
        <begin position="666"/>
        <end position="700"/>
    </location>
</feature>
<feature type="compositionally biased region" description="Polar residues" evidence="2">
    <location>
        <begin position="426"/>
        <end position="435"/>
    </location>
</feature>
<evidence type="ECO:0000256" key="2">
    <source>
        <dbReference type="SAM" id="MobiDB-lite"/>
    </source>
</evidence>
<feature type="compositionally biased region" description="Polar residues" evidence="2">
    <location>
        <begin position="87"/>
        <end position="105"/>
    </location>
</feature>
<keyword evidence="4" id="KW-1185">Reference proteome</keyword>
<feature type="region of interest" description="Disordered" evidence="2">
    <location>
        <begin position="426"/>
        <end position="445"/>
    </location>
</feature>
<feature type="region of interest" description="Disordered" evidence="2">
    <location>
        <begin position="585"/>
        <end position="608"/>
    </location>
</feature>
<feature type="compositionally biased region" description="Polar residues" evidence="2">
    <location>
        <begin position="653"/>
        <end position="665"/>
    </location>
</feature>
<proteinExistence type="predicted"/>
<feature type="coiled-coil region" evidence="1">
    <location>
        <begin position="163"/>
        <end position="247"/>
    </location>
</feature>
<accession>A0AAN6QBF7</accession>
<feature type="region of interest" description="Disordered" evidence="2">
    <location>
        <begin position="1"/>
        <end position="145"/>
    </location>
</feature>
<name>A0AAN6QBF7_9PEZI</name>
<gene>
    <name evidence="3" type="ORF">N658DRAFT_483352</name>
</gene>
<evidence type="ECO:0000313" key="3">
    <source>
        <dbReference type="EMBL" id="KAK4104401.1"/>
    </source>
</evidence>
<evidence type="ECO:0000256" key="1">
    <source>
        <dbReference type="SAM" id="Coils"/>
    </source>
</evidence>
<comment type="caution">
    <text evidence="3">The sequence shown here is derived from an EMBL/GenBank/DDBJ whole genome shotgun (WGS) entry which is preliminary data.</text>
</comment>
<keyword evidence="1" id="KW-0175">Coiled coil</keyword>
<sequence>MARSPPPAAIDPSTAALTGSTMTSQQSSDLPLRNYRSPSEPADEPGHGLSHLLPVTSHPVPPPETPSSVAAEYGDANRDAAPSAAAITNNLIQSYSRFRSRSGPSDASPVGVRTARSNSPAPGRSHSESRPHSVQRGELSPASQDVNEKVQRFLRSMSPPNPMDELAKENRSLHQRIAALQRTERDLLNDNQELARRLASNQKRHDTRRQHWKEELVNREKVFEARIKALESRLARQEEELVRIASDRSRDTVLNDNIISSWFTSKAKTWRVWADDFAHRDSERLQSGLHPLQLRDICDGVRHFVRLTDKGDLPGELLASAGNHGTRAVRLLLQGMLTNFIISETLSSPFWVFDAVSENSLEPESPSVPRFNSVSPVGFRMDLAMWNFSAAPLGDVRSPRPMVLPLESLAEPQDTRKLPRLVTAIQPPSVSTDSAPGSLDQDAPSRQAMESLYRLSSKMRGGDSSAIAWRNSLMKSFVEGGMSMEADSILHTDESRHLAEARLRYAGRLKDKFLRGPARFLLRDQDSAGIEKLERRLVQEIDATLRFSCQLWCRNDTPQVRGLHDLLETTFTASRDDIELCHAQTPHHAQSSRGANGGDSPPGYHDGHSVIMVVQPSVGVRTSSGTRQGAKANTKVNTKVWTKASVLVATPQLPAQTSTGTQSNGSPDASSAKAAPNSASVKATVDTPSSASPPSSASTPPAVPPKDAKESGLTLLPNIAFKNFSAHGLEAPTREVSFWVFKTTTVEFEYLIMFCLSKCNGLCPRWASVTLRQP</sequence>
<reference evidence="3" key="2">
    <citation type="submission" date="2023-05" db="EMBL/GenBank/DDBJ databases">
        <authorList>
            <consortium name="Lawrence Berkeley National Laboratory"/>
            <person name="Steindorff A."/>
            <person name="Hensen N."/>
            <person name="Bonometti L."/>
            <person name="Westerberg I."/>
            <person name="Brannstrom I.O."/>
            <person name="Guillou S."/>
            <person name="Cros-Aarteil S."/>
            <person name="Calhoun S."/>
            <person name="Haridas S."/>
            <person name="Kuo A."/>
            <person name="Mondo S."/>
            <person name="Pangilinan J."/>
            <person name="Riley R."/>
            <person name="Labutti K."/>
            <person name="Andreopoulos B."/>
            <person name="Lipzen A."/>
            <person name="Chen C."/>
            <person name="Yanf M."/>
            <person name="Daum C."/>
            <person name="Ng V."/>
            <person name="Clum A."/>
            <person name="Ohm R."/>
            <person name="Martin F."/>
            <person name="Silar P."/>
            <person name="Natvig D."/>
            <person name="Lalanne C."/>
            <person name="Gautier V."/>
            <person name="Ament-Velasquez S.L."/>
            <person name="Kruys A."/>
            <person name="Hutchinson M.I."/>
            <person name="Powell A.J."/>
            <person name="Barry K."/>
            <person name="Miller A.N."/>
            <person name="Grigoriev I.V."/>
            <person name="Debuchy R."/>
            <person name="Gladieux P."/>
            <person name="Thoren M.H."/>
            <person name="Johannesson H."/>
        </authorList>
    </citation>
    <scope>NUCLEOTIDE SEQUENCE</scope>
    <source>
        <strain evidence="3">CBS 757.83</strain>
    </source>
</reference>
<evidence type="ECO:0000313" key="4">
    <source>
        <dbReference type="Proteomes" id="UP001305647"/>
    </source>
</evidence>
<feature type="compositionally biased region" description="Polar residues" evidence="2">
    <location>
        <begin position="15"/>
        <end position="29"/>
    </location>
</feature>
<dbReference type="EMBL" id="MU863626">
    <property type="protein sequence ID" value="KAK4104401.1"/>
    <property type="molecule type" value="Genomic_DNA"/>
</dbReference>
<dbReference type="Proteomes" id="UP001305647">
    <property type="component" value="Unassembled WGS sequence"/>
</dbReference>
<protein>
    <submittedName>
        <fullName evidence="3">Uncharacterized protein</fullName>
    </submittedName>
</protein>
<organism evidence="3 4">
    <name type="scientific">Parathielavia hyrcaniae</name>
    <dbReference type="NCBI Taxonomy" id="113614"/>
    <lineage>
        <taxon>Eukaryota</taxon>
        <taxon>Fungi</taxon>
        <taxon>Dikarya</taxon>
        <taxon>Ascomycota</taxon>
        <taxon>Pezizomycotina</taxon>
        <taxon>Sordariomycetes</taxon>
        <taxon>Sordariomycetidae</taxon>
        <taxon>Sordariales</taxon>
        <taxon>Chaetomiaceae</taxon>
        <taxon>Parathielavia</taxon>
    </lineage>
</organism>
<dbReference type="AlphaFoldDB" id="A0AAN6QBF7"/>